<dbReference type="OrthoDB" id="88903at2"/>
<gene>
    <name evidence="5" type="ORF">SAMN00777080_3960</name>
</gene>
<feature type="region of interest" description="Disordered" evidence="2">
    <location>
        <begin position="234"/>
        <end position="278"/>
    </location>
</feature>
<feature type="coiled-coil region" evidence="1">
    <location>
        <begin position="407"/>
        <end position="441"/>
    </location>
</feature>
<dbReference type="EMBL" id="LT838813">
    <property type="protein sequence ID" value="SMD45311.1"/>
    <property type="molecule type" value="Genomic_DNA"/>
</dbReference>
<dbReference type="STRING" id="758820.SAMN00777080_3960"/>
<keyword evidence="3" id="KW-1133">Transmembrane helix</keyword>
<feature type="domain" description="TIR" evidence="4">
    <location>
        <begin position="8"/>
        <end position="136"/>
    </location>
</feature>
<dbReference type="Pfam" id="PF13676">
    <property type="entry name" value="TIR_2"/>
    <property type="match status" value="1"/>
</dbReference>
<dbReference type="Pfam" id="PF07693">
    <property type="entry name" value="KAP_NTPase"/>
    <property type="match status" value="2"/>
</dbReference>
<dbReference type="Pfam" id="PF01471">
    <property type="entry name" value="PG_binding_1"/>
    <property type="match status" value="1"/>
</dbReference>
<dbReference type="InterPro" id="IPR000157">
    <property type="entry name" value="TIR_dom"/>
</dbReference>
<keyword evidence="6" id="KW-1185">Reference proteome</keyword>
<dbReference type="Gene3D" id="3.40.50.10140">
    <property type="entry name" value="Toll/interleukin-1 receptor homology (TIR) domain"/>
    <property type="match status" value="1"/>
</dbReference>
<evidence type="ECO:0000256" key="3">
    <source>
        <dbReference type="SAM" id="Phobius"/>
    </source>
</evidence>
<evidence type="ECO:0000256" key="2">
    <source>
        <dbReference type="SAM" id="MobiDB-lite"/>
    </source>
</evidence>
<dbReference type="PROSITE" id="PS50104">
    <property type="entry name" value="TIR"/>
    <property type="match status" value="1"/>
</dbReference>
<keyword evidence="3" id="KW-0812">Transmembrane</keyword>
<dbReference type="SUPFAM" id="SSF47090">
    <property type="entry name" value="PGBD-like"/>
    <property type="match status" value="1"/>
</dbReference>
<evidence type="ECO:0000313" key="6">
    <source>
        <dbReference type="Proteomes" id="UP000192333"/>
    </source>
</evidence>
<dbReference type="Proteomes" id="UP000192333">
    <property type="component" value="Chromosome I"/>
</dbReference>
<dbReference type="InterPro" id="IPR052754">
    <property type="entry name" value="NTPase_KAP_P-loop"/>
</dbReference>
<dbReference type="InterPro" id="IPR035897">
    <property type="entry name" value="Toll_tir_struct_dom_sf"/>
</dbReference>
<accession>A0A1W2H8W6</accession>
<dbReference type="PANTHER" id="PTHR22674">
    <property type="entry name" value="NTPASE, KAP FAMILY P-LOOP DOMAIN-CONTAINING 1"/>
    <property type="match status" value="1"/>
</dbReference>
<dbReference type="InterPro" id="IPR011646">
    <property type="entry name" value="KAP_P-loop"/>
</dbReference>
<dbReference type="GO" id="GO:0007165">
    <property type="term" value="P:signal transduction"/>
    <property type="evidence" value="ECO:0007669"/>
    <property type="project" value="InterPro"/>
</dbReference>
<dbReference type="InterPro" id="IPR036365">
    <property type="entry name" value="PGBD-like_sf"/>
</dbReference>
<dbReference type="AlphaFoldDB" id="A0A1W2H8W6"/>
<keyword evidence="1" id="KW-0175">Coiled coil</keyword>
<protein>
    <submittedName>
        <fullName evidence="5">Putative peptidoglycan-binding domain-containing protein</fullName>
    </submittedName>
</protein>
<dbReference type="SUPFAM" id="SSF52200">
    <property type="entry name" value="Toll/Interleukin receptor TIR domain"/>
    <property type="match status" value="1"/>
</dbReference>
<name>A0A1W2H8W6_9BACT</name>
<reference evidence="6" key="1">
    <citation type="submission" date="2017-04" db="EMBL/GenBank/DDBJ databases">
        <authorList>
            <person name="Varghese N."/>
            <person name="Submissions S."/>
        </authorList>
    </citation>
    <scope>NUCLEOTIDE SEQUENCE [LARGE SCALE GENOMIC DNA]</scope>
    <source>
        <strain evidence="6">DSM 16537</strain>
    </source>
</reference>
<dbReference type="PANTHER" id="PTHR22674:SF6">
    <property type="entry name" value="NTPASE KAP FAMILY P-LOOP DOMAIN-CONTAINING PROTEIN 1"/>
    <property type="match status" value="1"/>
</dbReference>
<sequence>MAAPVSSEPIQLLLFYAREDQSLAFYLKELLSKYGYRIIELDEGLEYGKSWETQLSRNLEIADGFIFLITKSNIKSDFLNIELEQAYKHLSGKRKILLPIIDSKLPIPSIIENINVIRFSPLDDFSGIAENIHQALVYWQRRKTEGSSSGTASNKTTSTKSDQRDSRNENTLEIQKILKELGFFNGFVDGIMGPQTRSAIMDFQKYHQLEPSGIWDEKAEELSKYSWSDKKASANRTKIQTEEPQKETPEMEEKGDSKFAEENVESEKEEGKAEEIEEEEGDVFTLSQVFADSTAKEIKDQLDFEVDVNALASVIAYREVKPPLAIGLFGNWGSGKSFFMNKLQERIDFLQGDEKNIFCKKILQINFNSWHYSDANLWASLITKIFDDLNSFGKEKPENLNALFKNLNSTKELLNDTKVEKDRVEGEIKILNQQKKIFEEAVEKNSNDLVPLDFEEIFKGVLQNSTVQSDIQKLKETYPLLNLEGINEIDQNINQLDTNFERLKESIKTLYSFRHGKSWFAIFVAFLVAIGVMLFISNTELGNRYLEQYKVLLTLTGTLLSQFLLFIQPYTAKLENIWKRLNSLKKTRDDLRELAREKYQVQKDIITQKVNTTQNQADKIQQKIDLLTIEKSKLEKDIDEILSGRKILKFIEGRVADERYINSLGIISWIRKDFEQLDSLLRQQGEIGKLTEIEQQQIKDFQLDRIILYIDDLDRCSEEIVVKVLEAIHLLLAFPLFVVIVGVDPRWMHRALNVHYSKLLAGSSVSAVEASLNMAGTGHPATSFDYLEKIFQIPFALRPMDDIGIKNLIKSQFEIKPAISPPIVLENQAQLKDMPEEAVISASIEEKVTPVEPEVREQISEVLTPIDIEQKPNQIPIKIETLIISEEEVDFIQAVSSIFGDSPRTVKRYTNIYRIIRTHNNFKAGPDETILYHKAAIIMLAIITGQSNLAKDILKMIREAKPSNLFEDFLSEKSQKGLKIEFKESQLLTFLLGLYDTKSLKKKTLKLDHFQKNMNLVSRFSFKYI</sequence>
<dbReference type="RefSeq" id="WP_084122050.1">
    <property type="nucleotide sequence ID" value="NZ_LT838813.1"/>
</dbReference>
<evidence type="ECO:0000313" key="5">
    <source>
        <dbReference type="EMBL" id="SMD45311.1"/>
    </source>
</evidence>
<dbReference type="InterPro" id="IPR036366">
    <property type="entry name" value="PGBDSf"/>
</dbReference>
<organism evidence="5 6">
    <name type="scientific">Aquiflexum balticum DSM 16537</name>
    <dbReference type="NCBI Taxonomy" id="758820"/>
    <lineage>
        <taxon>Bacteria</taxon>
        <taxon>Pseudomonadati</taxon>
        <taxon>Bacteroidota</taxon>
        <taxon>Cytophagia</taxon>
        <taxon>Cytophagales</taxon>
        <taxon>Cyclobacteriaceae</taxon>
        <taxon>Aquiflexum</taxon>
    </lineage>
</organism>
<feature type="coiled-coil region" evidence="1">
    <location>
        <begin position="584"/>
        <end position="637"/>
    </location>
</feature>
<proteinExistence type="predicted"/>
<evidence type="ECO:0000256" key="1">
    <source>
        <dbReference type="SAM" id="Coils"/>
    </source>
</evidence>
<evidence type="ECO:0000259" key="4">
    <source>
        <dbReference type="PROSITE" id="PS50104"/>
    </source>
</evidence>
<feature type="compositionally biased region" description="Basic and acidic residues" evidence="2">
    <location>
        <begin position="239"/>
        <end position="274"/>
    </location>
</feature>
<dbReference type="Gene3D" id="1.10.101.10">
    <property type="entry name" value="PGBD-like superfamily/PGBD"/>
    <property type="match status" value="1"/>
</dbReference>
<feature type="region of interest" description="Disordered" evidence="2">
    <location>
        <begin position="146"/>
        <end position="169"/>
    </location>
</feature>
<feature type="transmembrane region" description="Helical" evidence="3">
    <location>
        <begin position="549"/>
        <end position="567"/>
    </location>
</feature>
<dbReference type="InterPro" id="IPR002477">
    <property type="entry name" value="Peptidoglycan-bd-like"/>
</dbReference>
<feature type="compositionally biased region" description="Polar residues" evidence="2">
    <location>
        <begin position="146"/>
        <end position="160"/>
    </location>
</feature>
<feature type="transmembrane region" description="Helical" evidence="3">
    <location>
        <begin position="518"/>
        <end position="537"/>
    </location>
</feature>
<keyword evidence="3" id="KW-0472">Membrane</keyword>